<dbReference type="InParanoid" id="A0A5J5ED58"/>
<feature type="signal peptide" evidence="1">
    <location>
        <begin position="1"/>
        <end position="16"/>
    </location>
</feature>
<dbReference type="AlphaFoldDB" id="A0A5J5ED58"/>
<protein>
    <recommendedName>
        <fullName evidence="5">Secreted protein</fullName>
    </recommendedName>
</protein>
<dbReference type="EMBL" id="VXIS01000531">
    <property type="protein sequence ID" value="KAA8892986.1"/>
    <property type="molecule type" value="Genomic_DNA"/>
</dbReference>
<comment type="caution">
    <text evidence="2">The sequence shown here is derived from an EMBL/GenBank/DDBJ whole genome shotgun (WGS) entry which is preliminary data.</text>
</comment>
<organism evidence="2 4">
    <name type="scientific">Sphaerosporella brunnea</name>
    <dbReference type="NCBI Taxonomy" id="1250544"/>
    <lineage>
        <taxon>Eukaryota</taxon>
        <taxon>Fungi</taxon>
        <taxon>Dikarya</taxon>
        <taxon>Ascomycota</taxon>
        <taxon>Pezizomycotina</taxon>
        <taxon>Pezizomycetes</taxon>
        <taxon>Pezizales</taxon>
        <taxon>Pyronemataceae</taxon>
        <taxon>Sphaerosporella</taxon>
    </lineage>
</organism>
<gene>
    <name evidence="2" type="ORF">FN846DRAFT_981010</name>
    <name evidence="3" type="ORF">FN846DRAFT_981019</name>
</gene>
<name>A0A5J5ED58_9PEZI</name>
<evidence type="ECO:0008006" key="5">
    <source>
        <dbReference type="Google" id="ProtNLM"/>
    </source>
</evidence>
<evidence type="ECO:0000256" key="1">
    <source>
        <dbReference type="SAM" id="SignalP"/>
    </source>
</evidence>
<keyword evidence="1" id="KW-0732">Signal</keyword>
<dbReference type="Proteomes" id="UP000326924">
    <property type="component" value="Unassembled WGS sequence"/>
</dbReference>
<reference evidence="2 4" key="1">
    <citation type="submission" date="2019-09" db="EMBL/GenBank/DDBJ databases">
        <title>Draft genome of the ectomycorrhizal ascomycete Sphaerosporella brunnea.</title>
        <authorList>
            <consortium name="DOE Joint Genome Institute"/>
            <person name="Benucci G.M."/>
            <person name="Marozzi G."/>
            <person name="Antonielli L."/>
            <person name="Sanchez S."/>
            <person name="Marco P."/>
            <person name="Wang X."/>
            <person name="Falini L.B."/>
            <person name="Barry K."/>
            <person name="Haridas S."/>
            <person name="Lipzen A."/>
            <person name="Labutti K."/>
            <person name="Grigoriev I.V."/>
            <person name="Murat C."/>
            <person name="Martin F."/>
            <person name="Albertini E."/>
            <person name="Donnini D."/>
            <person name="Bonito G."/>
        </authorList>
    </citation>
    <scope>NUCLEOTIDE SEQUENCE [LARGE SCALE GENOMIC DNA]</scope>
    <source>
        <strain evidence="2 4">Sb_GMNB300</strain>
    </source>
</reference>
<accession>A0A5J5ED58</accession>
<evidence type="ECO:0000313" key="2">
    <source>
        <dbReference type="EMBL" id="KAA8892986.1"/>
    </source>
</evidence>
<dbReference type="EMBL" id="VXIS01000531">
    <property type="protein sequence ID" value="KAA8892989.1"/>
    <property type="molecule type" value="Genomic_DNA"/>
</dbReference>
<proteinExistence type="predicted"/>
<evidence type="ECO:0000313" key="3">
    <source>
        <dbReference type="EMBL" id="KAA8892989.1"/>
    </source>
</evidence>
<feature type="chain" id="PRO_5036145816" description="Secreted protein" evidence="1">
    <location>
        <begin position="17"/>
        <end position="95"/>
    </location>
</feature>
<keyword evidence="4" id="KW-1185">Reference proteome</keyword>
<sequence>MSVFFFFFFFFGTVFCLGRQVPVILSAVVCYGLSSVSELGHRWGMVNASASHSILRSRIFSPFPHPYIFPSCPVYSFQILYPFSFPWSPHMVMRR</sequence>
<evidence type="ECO:0000313" key="4">
    <source>
        <dbReference type="Proteomes" id="UP000326924"/>
    </source>
</evidence>